<sequence length="81" mass="9652">MEKKEKKIKKLGIFFQPVVKSVRKVFRPTRCRSIEIVVSFDNLPGSVFKGILEKMILSVRKLCRERRFDRKIRTLLSKELE</sequence>
<name>A0ABD3T3I8_9LAMI</name>
<organism evidence="1 2">
    <name type="scientific">Penstemon smallii</name>
    <dbReference type="NCBI Taxonomy" id="265156"/>
    <lineage>
        <taxon>Eukaryota</taxon>
        <taxon>Viridiplantae</taxon>
        <taxon>Streptophyta</taxon>
        <taxon>Embryophyta</taxon>
        <taxon>Tracheophyta</taxon>
        <taxon>Spermatophyta</taxon>
        <taxon>Magnoliopsida</taxon>
        <taxon>eudicotyledons</taxon>
        <taxon>Gunneridae</taxon>
        <taxon>Pentapetalae</taxon>
        <taxon>asterids</taxon>
        <taxon>lamiids</taxon>
        <taxon>Lamiales</taxon>
        <taxon>Plantaginaceae</taxon>
        <taxon>Cheloneae</taxon>
        <taxon>Penstemon</taxon>
    </lineage>
</organism>
<keyword evidence="2" id="KW-1185">Reference proteome</keyword>
<evidence type="ECO:0000313" key="2">
    <source>
        <dbReference type="Proteomes" id="UP001634393"/>
    </source>
</evidence>
<evidence type="ECO:0000313" key="1">
    <source>
        <dbReference type="EMBL" id="KAL3831028.1"/>
    </source>
</evidence>
<reference evidence="1 2" key="1">
    <citation type="submission" date="2024-12" db="EMBL/GenBank/DDBJ databases">
        <title>The unique morphological basis and parallel evolutionary history of personate flowers in Penstemon.</title>
        <authorList>
            <person name="Depatie T.H."/>
            <person name="Wessinger C.A."/>
        </authorList>
    </citation>
    <scope>NUCLEOTIDE SEQUENCE [LARGE SCALE GENOMIC DNA]</scope>
    <source>
        <strain evidence="1">WTNN_2</strain>
        <tissue evidence="1">Leaf</tissue>
    </source>
</reference>
<accession>A0ABD3T3I8</accession>
<gene>
    <name evidence="1" type="ORF">ACJIZ3_019830</name>
</gene>
<dbReference type="EMBL" id="JBJXBP010000005">
    <property type="protein sequence ID" value="KAL3831028.1"/>
    <property type="molecule type" value="Genomic_DNA"/>
</dbReference>
<protein>
    <submittedName>
        <fullName evidence="1">Uncharacterized protein</fullName>
    </submittedName>
</protein>
<dbReference type="AlphaFoldDB" id="A0ABD3T3I8"/>
<proteinExistence type="predicted"/>
<comment type="caution">
    <text evidence="1">The sequence shown here is derived from an EMBL/GenBank/DDBJ whole genome shotgun (WGS) entry which is preliminary data.</text>
</comment>
<dbReference type="Proteomes" id="UP001634393">
    <property type="component" value="Unassembled WGS sequence"/>
</dbReference>